<protein>
    <recommendedName>
        <fullName evidence="5">DUF2330 domain-containing protein</fullName>
    </recommendedName>
</protein>
<feature type="transmembrane region" description="Helical" evidence="1">
    <location>
        <begin position="309"/>
        <end position="330"/>
    </location>
</feature>
<feature type="signal peptide" evidence="2">
    <location>
        <begin position="1"/>
        <end position="24"/>
    </location>
</feature>
<feature type="transmembrane region" description="Helical" evidence="1">
    <location>
        <begin position="272"/>
        <end position="297"/>
    </location>
</feature>
<name>A0ABM7ZGZ0_9BACT</name>
<gene>
    <name evidence="3" type="ORF">Abiwalacus_15700</name>
</gene>
<evidence type="ECO:0000313" key="4">
    <source>
        <dbReference type="Proteomes" id="UP001062263"/>
    </source>
</evidence>
<keyword evidence="1" id="KW-0812">Transmembrane</keyword>
<dbReference type="RefSeq" id="WP_215435956.1">
    <property type="nucleotide sequence ID" value="NZ_AP025943.1"/>
</dbReference>
<keyword evidence="1" id="KW-1133">Transmembrane helix</keyword>
<evidence type="ECO:0008006" key="5">
    <source>
        <dbReference type="Google" id="ProtNLM"/>
    </source>
</evidence>
<proteinExistence type="predicted"/>
<keyword evidence="1" id="KW-0472">Membrane</keyword>
<reference evidence="3" key="1">
    <citation type="submission" date="2022-06" db="EMBL/GenBank/DDBJ databases">
        <title>Akkermansia biwalacus sp. nov., an anaerobic mucin-degrading bacterium isolated from human intestine.</title>
        <authorList>
            <person name="Kobayashi Y."/>
            <person name="Inoue S."/>
            <person name="Kawahara T."/>
            <person name="Kohda N."/>
        </authorList>
    </citation>
    <scope>NUCLEOTIDE SEQUENCE</scope>
    <source>
        <strain evidence="3">WON2089</strain>
    </source>
</reference>
<accession>A0ABM7ZGZ0</accession>
<organism evidence="3 4">
    <name type="scientific">Akkermansia biwaensis</name>
    <dbReference type="NCBI Taxonomy" id="2946555"/>
    <lineage>
        <taxon>Bacteria</taxon>
        <taxon>Pseudomonadati</taxon>
        <taxon>Verrucomicrobiota</taxon>
        <taxon>Verrucomicrobiia</taxon>
        <taxon>Verrucomicrobiales</taxon>
        <taxon>Akkermansiaceae</taxon>
        <taxon>Akkermansia</taxon>
    </lineage>
</organism>
<evidence type="ECO:0000256" key="2">
    <source>
        <dbReference type="SAM" id="SignalP"/>
    </source>
</evidence>
<dbReference type="Proteomes" id="UP001062263">
    <property type="component" value="Chromosome"/>
</dbReference>
<sequence length="544" mass="60391">MFRQLLKRRGLLFAFLLLPPSALAVPAGSAEKAPRIEVSSPCDKFPRNSISPARVLIENVPNGKDTHTLEFQTLWNDNSRQRYSFSVPPGQTRQAVIYPSMTDSQLLYRNSADESISLFAASEDAPFFAVLQEKTPSEWNMLSDSPFNAQVNTFDLMDWPADYRMYAAQNCIIIPEKLYESYLDEPHRKALRQWVLGGGSLWLIGDRGRNITAVPLGRGLILHVPSLEGLTDKEKEAALLKLKTETKDIFPVKVDGYYQTRLHPKVPDASPYFFTTPSFLLGLILVAFAVLVGPVCLLRWAPVGKRQRLFILIPAISLGVSILLAAVILIGDGTGGRGSRAVHILVNPQDHTGLITQSQVCQTLILTNNEFTLPEDVHLQGCRLEEEKFQTFHEDGYVREKLENYLREGNLCSGGWFTSRSTLEHKLVRPITTRASVTVIPMPQPDGAPVLQSTFPGALSNLIYRDASGTYWRIPNLPPGERKTAVRSEKIPSETPPPGHFHAEMISAEGELGPIPTLDSIKWENTRITVSGPAAGNQPLPQQP</sequence>
<feature type="chain" id="PRO_5045237041" description="DUF2330 domain-containing protein" evidence="2">
    <location>
        <begin position="25"/>
        <end position="544"/>
    </location>
</feature>
<dbReference type="EMBL" id="AP025943">
    <property type="protein sequence ID" value="BDL43996.1"/>
    <property type="molecule type" value="Genomic_DNA"/>
</dbReference>
<evidence type="ECO:0000313" key="3">
    <source>
        <dbReference type="EMBL" id="BDL43996.1"/>
    </source>
</evidence>
<keyword evidence="4" id="KW-1185">Reference proteome</keyword>
<keyword evidence="2" id="KW-0732">Signal</keyword>
<evidence type="ECO:0000256" key="1">
    <source>
        <dbReference type="SAM" id="Phobius"/>
    </source>
</evidence>